<proteinExistence type="predicted"/>
<accession>A0AAV4XHM1</accession>
<gene>
    <name evidence="1" type="ORF">CEXT_338301</name>
</gene>
<comment type="caution">
    <text evidence="1">The sequence shown here is derived from an EMBL/GenBank/DDBJ whole genome shotgun (WGS) entry which is preliminary data.</text>
</comment>
<evidence type="ECO:0000313" key="1">
    <source>
        <dbReference type="EMBL" id="GIY94525.1"/>
    </source>
</evidence>
<sequence>MSFQNAFHVLSKAVIESGTSKTPVNSYLHLILQVDKEVISKRESMLNNHSQLMRKLSNLIDKINDGQSISNSTFLSSTPVLKTKSFSKRKRTK</sequence>
<dbReference type="Proteomes" id="UP001054945">
    <property type="component" value="Unassembled WGS sequence"/>
</dbReference>
<evidence type="ECO:0000313" key="2">
    <source>
        <dbReference type="Proteomes" id="UP001054945"/>
    </source>
</evidence>
<reference evidence="1 2" key="1">
    <citation type="submission" date="2021-06" db="EMBL/GenBank/DDBJ databases">
        <title>Caerostris extrusa draft genome.</title>
        <authorList>
            <person name="Kono N."/>
            <person name="Arakawa K."/>
        </authorList>
    </citation>
    <scope>NUCLEOTIDE SEQUENCE [LARGE SCALE GENOMIC DNA]</scope>
</reference>
<name>A0AAV4XHM1_CAEEX</name>
<protein>
    <submittedName>
        <fullName evidence="1">Uncharacterized protein</fullName>
    </submittedName>
</protein>
<organism evidence="1 2">
    <name type="scientific">Caerostris extrusa</name>
    <name type="common">Bark spider</name>
    <name type="synonym">Caerostris bankana</name>
    <dbReference type="NCBI Taxonomy" id="172846"/>
    <lineage>
        <taxon>Eukaryota</taxon>
        <taxon>Metazoa</taxon>
        <taxon>Ecdysozoa</taxon>
        <taxon>Arthropoda</taxon>
        <taxon>Chelicerata</taxon>
        <taxon>Arachnida</taxon>
        <taxon>Araneae</taxon>
        <taxon>Araneomorphae</taxon>
        <taxon>Entelegynae</taxon>
        <taxon>Araneoidea</taxon>
        <taxon>Araneidae</taxon>
        <taxon>Caerostris</taxon>
    </lineage>
</organism>
<dbReference type="AlphaFoldDB" id="A0AAV4XHM1"/>
<dbReference type="EMBL" id="BPLR01000401">
    <property type="protein sequence ID" value="GIY94525.1"/>
    <property type="molecule type" value="Genomic_DNA"/>
</dbReference>
<keyword evidence="2" id="KW-1185">Reference proteome</keyword>